<dbReference type="SUPFAM" id="SSF56601">
    <property type="entry name" value="beta-lactamase/transpeptidase-like"/>
    <property type="match status" value="1"/>
</dbReference>
<protein>
    <recommendedName>
        <fullName evidence="3">Beta-lactamase-related domain-containing protein</fullName>
    </recommendedName>
</protein>
<dbReference type="Pfam" id="PF00144">
    <property type="entry name" value="Beta-lactamase"/>
    <property type="match status" value="1"/>
</dbReference>
<dbReference type="Gene3D" id="3.40.710.10">
    <property type="entry name" value="DD-peptidase/beta-lactamase superfamily"/>
    <property type="match status" value="1"/>
</dbReference>
<dbReference type="InterPro" id="IPR001466">
    <property type="entry name" value="Beta-lactam-related"/>
</dbReference>
<evidence type="ECO:0000256" key="2">
    <source>
        <dbReference type="ARBA" id="ARBA00022801"/>
    </source>
</evidence>
<feature type="domain" description="Beta-lactamase-related" evidence="3">
    <location>
        <begin position="22"/>
        <end position="84"/>
    </location>
</feature>
<keyword evidence="5" id="KW-1185">Reference proteome</keyword>
<reference evidence="4 5" key="1">
    <citation type="submission" date="2023-11" db="EMBL/GenBank/DDBJ databases">
        <title>Draft genome sequence and annotation of the polyextremotolerant black yeast-like fungus Aureobasidium pullulans NRRL 62042.</title>
        <authorList>
            <person name="Dielentheis-Frenken M.R.E."/>
            <person name="Wibberg D."/>
            <person name="Blank L.M."/>
            <person name="Tiso T."/>
        </authorList>
    </citation>
    <scope>NUCLEOTIDE SEQUENCE [LARGE SCALE GENOMIC DNA]</scope>
    <source>
        <strain evidence="4 5">NRRL 62042</strain>
    </source>
</reference>
<dbReference type="PANTHER" id="PTHR43283">
    <property type="entry name" value="BETA-LACTAMASE-RELATED"/>
    <property type="match status" value="1"/>
</dbReference>
<dbReference type="Proteomes" id="UP001341245">
    <property type="component" value="Unassembled WGS sequence"/>
</dbReference>
<sequence length="101" mass="10929">MAMHTLEVDINEATKTKKIAGCVLLAASHDGRCNYSKAFGWRSMEIDSKPLQTTDIFALISCGKLLVSIAMLQLVERNVTCLDTDAGNLILELASQSILTG</sequence>
<dbReference type="PANTHER" id="PTHR43283:SF17">
    <property type="entry name" value="(LOVD), PUTATIVE (AFU_ORTHOLOGUE AFUA_5G00920)-RELATED"/>
    <property type="match status" value="1"/>
</dbReference>
<dbReference type="InterPro" id="IPR012338">
    <property type="entry name" value="Beta-lactam/transpept-like"/>
</dbReference>
<evidence type="ECO:0000259" key="3">
    <source>
        <dbReference type="Pfam" id="PF00144"/>
    </source>
</evidence>
<dbReference type="InterPro" id="IPR050789">
    <property type="entry name" value="Diverse_Enzym_Activities"/>
</dbReference>
<evidence type="ECO:0000256" key="1">
    <source>
        <dbReference type="ARBA" id="ARBA00009009"/>
    </source>
</evidence>
<evidence type="ECO:0000313" key="4">
    <source>
        <dbReference type="EMBL" id="KAK6000582.1"/>
    </source>
</evidence>
<organism evidence="4 5">
    <name type="scientific">Aureobasidium pullulans</name>
    <name type="common">Black yeast</name>
    <name type="synonym">Pullularia pullulans</name>
    <dbReference type="NCBI Taxonomy" id="5580"/>
    <lineage>
        <taxon>Eukaryota</taxon>
        <taxon>Fungi</taxon>
        <taxon>Dikarya</taxon>
        <taxon>Ascomycota</taxon>
        <taxon>Pezizomycotina</taxon>
        <taxon>Dothideomycetes</taxon>
        <taxon>Dothideomycetidae</taxon>
        <taxon>Dothideales</taxon>
        <taxon>Saccotheciaceae</taxon>
        <taxon>Aureobasidium</taxon>
    </lineage>
</organism>
<accession>A0ABR0T8E7</accession>
<proteinExistence type="inferred from homology"/>
<comment type="caution">
    <text evidence="4">The sequence shown here is derived from an EMBL/GenBank/DDBJ whole genome shotgun (WGS) entry which is preliminary data.</text>
</comment>
<comment type="similarity">
    <text evidence="1">Belongs to the class-A beta-lactamase family.</text>
</comment>
<evidence type="ECO:0000313" key="5">
    <source>
        <dbReference type="Proteomes" id="UP001341245"/>
    </source>
</evidence>
<gene>
    <name evidence="4" type="ORF">QM012_003307</name>
</gene>
<name>A0ABR0T8E7_AURPU</name>
<keyword evidence="2" id="KW-0378">Hydrolase</keyword>
<dbReference type="EMBL" id="JASGXD010000016">
    <property type="protein sequence ID" value="KAK6000582.1"/>
    <property type="molecule type" value="Genomic_DNA"/>
</dbReference>